<accession>A0A1T4MV92</accession>
<dbReference type="RefSeq" id="WP_078664834.1">
    <property type="nucleotide sequence ID" value="NZ_FUXM01000005.1"/>
</dbReference>
<evidence type="ECO:0000313" key="3">
    <source>
        <dbReference type="Proteomes" id="UP000189933"/>
    </source>
</evidence>
<keyword evidence="1" id="KW-0472">Membrane</keyword>
<sequence>MSSHYLWLIIGMAAVTYLPRLLPLTILTGIRLPLSLQRFLSYLPYAALGALLAPGAWQAIPQQPAAGFLGVLAAAITAWLGGNLMLAVTAGVLTTFFLIQ</sequence>
<dbReference type="Pfam" id="PF05437">
    <property type="entry name" value="AzlD"/>
    <property type="match status" value="1"/>
</dbReference>
<keyword evidence="1" id="KW-1133">Transmembrane helix</keyword>
<proteinExistence type="predicted"/>
<protein>
    <submittedName>
        <fullName evidence="2">Branched-chain amino acid transport protein</fullName>
    </submittedName>
</protein>
<dbReference type="OrthoDB" id="9811308at2"/>
<dbReference type="Proteomes" id="UP000189933">
    <property type="component" value="Unassembled WGS sequence"/>
</dbReference>
<gene>
    <name evidence="2" type="ORF">SAMN02745885_00728</name>
</gene>
<dbReference type="EMBL" id="FUXM01000005">
    <property type="protein sequence ID" value="SJZ70969.1"/>
    <property type="molecule type" value="Genomic_DNA"/>
</dbReference>
<evidence type="ECO:0000313" key="2">
    <source>
        <dbReference type="EMBL" id="SJZ70969.1"/>
    </source>
</evidence>
<evidence type="ECO:0000256" key="1">
    <source>
        <dbReference type="SAM" id="Phobius"/>
    </source>
</evidence>
<dbReference type="InterPro" id="IPR008407">
    <property type="entry name" value="Brnchd-chn_aa_trnsp_AzlD"/>
</dbReference>
<dbReference type="AlphaFoldDB" id="A0A1T4MV92"/>
<feature type="transmembrane region" description="Helical" evidence="1">
    <location>
        <begin position="66"/>
        <end position="99"/>
    </location>
</feature>
<keyword evidence="3" id="KW-1185">Reference proteome</keyword>
<keyword evidence="1" id="KW-0812">Transmembrane</keyword>
<reference evidence="3" key="1">
    <citation type="submission" date="2017-02" db="EMBL/GenBank/DDBJ databases">
        <authorList>
            <person name="Varghese N."/>
            <person name="Submissions S."/>
        </authorList>
    </citation>
    <scope>NUCLEOTIDE SEQUENCE [LARGE SCALE GENOMIC DNA]</scope>
    <source>
        <strain evidence="3">DSM 16521</strain>
    </source>
</reference>
<name>A0A1T4MV92_9FIRM</name>
<feature type="transmembrane region" description="Helical" evidence="1">
    <location>
        <begin position="39"/>
        <end position="60"/>
    </location>
</feature>
<organism evidence="2 3">
    <name type="scientific">Carboxydocella sporoproducens DSM 16521</name>
    <dbReference type="NCBI Taxonomy" id="1121270"/>
    <lineage>
        <taxon>Bacteria</taxon>
        <taxon>Bacillati</taxon>
        <taxon>Bacillota</taxon>
        <taxon>Clostridia</taxon>
        <taxon>Eubacteriales</taxon>
        <taxon>Clostridiales Family XVI. Incertae Sedis</taxon>
        <taxon>Carboxydocella</taxon>
    </lineage>
</organism>
<feature type="transmembrane region" description="Helical" evidence="1">
    <location>
        <begin position="6"/>
        <end position="27"/>
    </location>
</feature>